<gene>
    <name evidence="2" type="ORF">IAA17_00165</name>
</gene>
<dbReference type="SUPFAM" id="SSF55154">
    <property type="entry name" value="CYTH-like phosphatases"/>
    <property type="match status" value="1"/>
</dbReference>
<dbReference type="GO" id="GO:0006799">
    <property type="term" value="P:polyphosphate biosynthetic process"/>
    <property type="evidence" value="ECO:0007669"/>
    <property type="project" value="UniProtKB-ARBA"/>
</dbReference>
<protein>
    <submittedName>
        <fullName evidence="2">Polyphosphate polymerase domain-containing protein</fullName>
    </submittedName>
</protein>
<dbReference type="EMBL" id="DXBC01000003">
    <property type="protein sequence ID" value="HIZ78192.1"/>
    <property type="molecule type" value="Genomic_DNA"/>
</dbReference>
<dbReference type="Gene3D" id="3.20.100.30">
    <property type="entry name" value="VTC, catalytic tunnel domain"/>
    <property type="match status" value="1"/>
</dbReference>
<dbReference type="AlphaFoldDB" id="A0A9D2GG46"/>
<sequence>MLQEVFKRYEKKYLLTEDGFRRLMLAVGGSFQPDQYEQYQISNIYFDTPDCGLIRRSLEKPVYKEKLRLRAYGTGIGQDSQVFPELKKKYDQVVYKRRIQMSLREARDCFYLGKETGRRDQIFQELDYVMKRYGLAPMAYIAYERQAYTCCLDREIRLTFDWNLLGRSWDLDLSSGVWGDRILEKGLVLMELKTAGAVPLWLSHVFSQMEIFPVSFSKYGTYYQRYMVPETVSVKAAAREGGRRCA</sequence>
<dbReference type="Proteomes" id="UP000824101">
    <property type="component" value="Unassembled WGS sequence"/>
</dbReference>
<comment type="caution">
    <text evidence="2">The sequence shown here is derived from an EMBL/GenBank/DDBJ whole genome shotgun (WGS) entry which is preliminary data.</text>
</comment>
<evidence type="ECO:0000259" key="1">
    <source>
        <dbReference type="Pfam" id="PF09359"/>
    </source>
</evidence>
<dbReference type="CDD" id="cd07750">
    <property type="entry name" value="PolyPPase_VTC_like"/>
    <property type="match status" value="1"/>
</dbReference>
<dbReference type="InterPro" id="IPR042267">
    <property type="entry name" value="VTC_sf"/>
</dbReference>
<dbReference type="InterPro" id="IPR033469">
    <property type="entry name" value="CYTH-like_dom_sf"/>
</dbReference>
<proteinExistence type="predicted"/>
<evidence type="ECO:0000313" key="3">
    <source>
        <dbReference type="Proteomes" id="UP000824101"/>
    </source>
</evidence>
<name>A0A9D2GG46_9FIRM</name>
<reference evidence="2" key="1">
    <citation type="journal article" date="2021" name="PeerJ">
        <title>Extensive microbial diversity within the chicken gut microbiome revealed by metagenomics and culture.</title>
        <authorList>
            <person name="Gilroy R."/>
            <person name="Ravi A."/>
            <person name="Getino M."/>
            <person name="Pursley I."/>
            <person name="Horton D.L."/>
            <person name="Alikhan N.F."/>
            <person name="Baker D."/>
            <person name="Gharbi K."/>
            <person name="Hall N."/>
            <person name="Watson M."/>
            <person name="Adriaenssens E.M."/>
            <person name="Foster-Nyarko E."/>
            <person name="Jarju S."/>
            <person name="Secka A."/>
            <person name="Antonio M."/>
            <person name="Oren A."/>
            <person name="Chaudhuri R.R."/>
            <person name="La Ragione R."/>
            <person name="Hildebrand F."/>
            <person name="Pallen M.J."/>
        </authorList>
    </citation>
    <scope>NUCLEOTIDE SEQUENCE</scope>
    <source>
        <strain evidence="2">ChiBcec1-1093</strain>
    </source>
</reference>
<feature type="domain" description="VTC" evidence="1">
    <location>
        <begin position="7"/>
        <end position="223"/>
    </location>
</feature>
<reference evidence="2" key="2">
    <citation type="submission" date="2021-04" db="EMBL/GenBank/DDBJ databases">
        <authorList>
            <person name="Gilroy R."/>
        </authorList>
    </citation>
    <scope>NUCLEOTIDE SEQUENCE</scope>
    <source>
        <strain evidence="2">ChiBcec1-1093</strain>
    </source>
</reference>
<organism evidence="2 3">
    <name type="scientific">Candidatus Lachnoclostridium stercorigallinarum</name>
    <dbReference type="NCBI Taxonomy" id="2838634"/>
    <lineage>
        <taxon>Bacteria</taxon>
        <taxon>Bacillati</taxon>
        <taxon>Bacillota</taxon>
        <taxon>Clostridia</taxon>
        <taxon>Lachnospirales</taxon>
        <taxon>Lachnospiraceae</taxon>
    </lineage>
</organism>
<dbReference type="InterPro" id="IPR018966">
    <property type="entry name" value="VTC_domain"/>
</dbReference>
<dbReference type="Pfam" id="PF09359">
    <property type="entry name" value="VTC"/>
    <property type="match status" value="1"/>
</dbReference>
<evidence type="ECO:0000313" key="2">
    <source>
        <dbReference type="EMBL" id="HIZ78192.1"/>
    </source>
</evidence>
<accession>A0A9D2GG46</accession>